<feature type="transmembrane region" description="Helical" evidence="7">
    <location>
        <begin position="220"/>
        <end position="238"/>
    </location>
</feature>
<keyword evidence="9" id="KW-1185">Reference proteome</keyword>
<feature type="transmembrane region" description="Helical" evidence="7">
    <location>
        <begin position="89"/>
        <end position="114"/>
    </location>
</feature>
<comment type="subcellular location">
    <subcellularLocation>
        <location evidence="1">Cell membrane</location>
        <topology evidence="1">Multi-pass membrane protein</topology>
    </subcellularLocation>
</comment>
<dbReference type="PANTHER" id="PTHR34184">
    <property type="entry name" value="UPF0718 PROTEIN YCGR"/>
    <property type="match status" value="1"/>
</dbReference>
<dbReference type="RefSeq" id="WP_188692603.1">
    <property type="nucleotide sequence ID" value="NZ_BMIR01000007.1"/>
</dbReference>
<evidence type="ECO:0000256" key="5">
    <source>
        <dbReference type="ARBA" id="ARBA00022989"/>
    </source>
</evidence>
<feature type="transmembrane region" description="Helical" evidence="7">
    <location>
        <begin position="126"/>
        <end position="149"/>
    </location>
</feature>
<name>A0A8J2VWJ5_9BACL</name>
<dbReference type="InterPro" id="IPR005524">
    <property type="entry name" value="DUF318"/>
</dbReference>
<dbReference type="GO" id="GO:0005886">
    <property type="term" value="C:plasma membrane"/>
    <property type="evidence" value="ECO:0007669"/>
    <property type="project" value="UniProtKB-SubCell"/>
</dbReference>
<sequence length="339" mass="38299">MFQLILKIFRMESLGVLLLILCLMGFLLSKGAQGIVHIQFPYPLQETITTYLGILLEALPFILIGTLFSGIIQVYLTEDRLKRWLPKSGFLAIFPAIVIAVLFPVCDCAIIPVAYRLIKKGVPTHIGAIFLIIPPIVNPIVALSTYYAFNTTIDVLVYRICLALILTILVSATLLYVFQHQRPVQKERHGHHHDHDHSHHHEHHRWRATLSHAIEDFVQASKLLMFGAFIAAGFQTFIDQQHIMTLQSNTLFSNLFMMGLAFILSVCSQADAFVAASFYPHIPLSAVLAFLLLGPILDIKNTLMLFSYFKWRFVLVFMMIVSIYVLILVSLVDIVGGHM</sequence>
<evidence type="ECO:0000256" key="4">
    <source>
        <dbReference type="ARBA" id="ARBA00022692"/>
    </source>
</evidence>
<evidence type="ECO:0000256" key="6">
    <source>
        <dbReference type="ARBA" id="ARBA00023136"/>
    </source>
</evidence>
<evidence type="ECO:0000256" key="3">
    <source>
        <dbReference type="ARBA" id="ARBA00022475"/>
    </source>
</evidence>
<proteinExistence type="inferred from homology"/>
<evidence type="ECO:0000313" key="9">
    <source>
        <dbReference type="Proteomes" id="UP000628775"/>
    </source>
</evidence>
<protein>
    <submittedName>
        <fullName evidence="8">UPF0718 protein YcgR</fullName>
    </submittedName>
</protein>
<evidence type="ECO:0000256" key="2">
    <source>
        <dbReference type="ARBA" id="ARBA00006386"/>
    </source>
</evidence>
<comment type="caution">
    <text evidence="8">The sequence shown here is derived from an EMBL/GenBank/DDBJ whole genome shotgun (WGS) entry which is preliminary data.</text>
</comment>
<dbReference type="Proteomes" id="UP000628775">
    <property type="component" value="Unassembled WGS sequence"/>
</dbReference>
<dbReference type="InterPro" id="IPR052923">
    <property type="entry name" value="UPF0718"/>
</dbReference>
<feature type="transmembrane region" description="Helical" evidence="7">
    <location>
        <begin position="250"/>
        <end position="272"/>
    </location>
</feature>
<reference evidence="8" key="2">
    <citation type="submission" date="2020-09" db="EMBL/GenBank/DDBJ databases">
        <authorList>
            <person name="Sun Q."/>
            <person name="Zhou Y."/>
        </authorList>
    </citation>
    <scope>NUCLEOTIDE SEQUENCE</scope>
    <source>
        <strain evidence="8">CGMCC 1.15371</strain>
    </source>
</reference>
<gene>
    <name evidence="8" type="primary">ycgR</name>
    <name evidence="8" type="ORF">GCM10011391_18510</name>
</gene>
<keyword evidence="4 7" id="KW-0812">Transmembrane</keyword>
<evidence type="ECO:0000256" key="1">
    <source>
        <dbReference type="ARBA" id="ARBA00004651"/>
    </source>
</evidence>
<reference evidence="8" key="1">
    <citation type="journal article" date="2014" name="Int. J. Syst. Evol. Microbiol.">
        <title>Complete genome sequence of Corynebacterium casei LMG S-19264T (=DSM 44701T), isolated from a smear-ripened cheese.</title>
        <authorList>
            <consortium name="US DOE Joint Genome Institute (JGI-PGF)"/>
            <person name="Walter F."/>
            <person name="Albersmeier A."/>
            <person name="Kalinowski J."/>
            <person name="Ruckert C."/>
        </authorList>
    </citation>
    <scope>NUCLEOTIDE SEQUENCE</scope>
    <source>
        <strain evidence="8">CGMCC 1.15371</strain>
    </source>
</reference>
<accession>A0A8J2VWJ5</accession>
<dbReference type="AlphaFoldDB" id="A0A8J2VWJ5"/>
<feature type="transmembrane region" description="Helical" evidence="7">
    <location>
        <begin position="278"/>
        <end position="299"/>
    </location>
</feature>
<feature type="transmembrane region" description="Helical" evidence="7">
    <location>
        <begin position="311"/>
        <end position="332"/>
    </location>
</feature>
<keyword evidence="3" id="KW-1003">Cell membrane</keyword>
<dbReference type="EMBL" id="BMIR01000007">
    <property type="protein sequence ID" value="GGE39984.1"/>
    <property type="molecule type" value="Genomic_DNA"/>
</dbReference>
<dbReference type="Pfam" id="PF03773">
    <property type="entry name" value="ArsP_1"/>
    <property type="match status" value="1"/>
</dbReference>
<comment type="similarity">
    <text evidence="2">Belongs to the UPF0718 family.</text>
</comment>
<feature type="transmembrane region" description="Helical" evidence="7">
    <location>
        <begin position="58"/>
        <end position="77"/>
    </location>
</feature>
<evidence type="ECO:0000256" key="7">
    <source>
        <dbReference type="SAM" id="Phobius"/>
    </source>
</evidence>
<keyword evidence="6 7" id="KW-0472">Membrane</keyword>
<dbReference type="PANTHER" id="PTHR34184:SF4">
    <property type="entry name" value="UPF0718 PROTEIN YCGR"/>
    <property type="match status" value="1"/>
</dbReference>
<evidence type="ECO:0000313" key="8">
    <source>
        <dbReference type="EMBL" id="GGE39984.1"/>
    </source>
</evidence>
<organism evidence="8 9">
    <name type="scientific">Pullulanibacillus camelliae</name>
    <dbReference type="NCBI Taxonomy" id="1707096"/>
    <lineage>
        <taxon>Bacteria</taxon>
        <taxon>Bacillati</taxon>
        <taxon>Bacillota</taxon>
        <taxon>Bacilli</taxon>
        <taxon>Bacillales</taxon>
        <taxon>Sporolactobacillaceae</taxon>
        <taxon>Pullulanibacillus</taxon>
    </lineage>
</organism>
<feature type="transmembrane region" description="Helical" evidence="7">
    <location>
        <begin position="156"/>
        <end position="178"/>
    </location>
</feature>
<keyword evidence="5 7" id="KW-1133">Transmembrane helix</keyword>